<feature type="transmembrane region" description="Helical" evidence="8">
    <location>
        <begin position="166"/>
        <end position="182"/>
    </location>
</feature>
<organism evidence="9 10">
    <name type="scientific">Pedobacter cryoconitis</name>
    <dbReference type="NCBI Taxonomy" id="188932"/>
    <lineage>
        <taxon>Bacteria</taxon>
        <taxon>Pseudomonadati</taxon>
        <taxon>Bacteroidota</taxon>
        <taxon>Sphingobacteriia</taxon>
        <taxon>Sphingobacteriales</taxon>
        <taxon>Sphingobacteriaceae</taxon>
        <taxon>Pedobacter</taxon>
    </lineage>
</organism>
<dbReference type="EMBL" id="JACHCE010000003">
    <property type="protein sequence ID" value="MBB5636585.1"/>
    <property type="molecule type" value="Genomic_DNA"/>
</dbReference>
<keyword evidence="2" id="KW-1003">Cell membrane</keyword>
<sequence>MMIYLIFVILFFIVMLLYFKVAERYNIIDRPNERSSHKELTIRGGGIIFLFAALMAVILHTEFWIPVIAMFIIGIISFIDDRITLSGKIRIIFHLAAVTLLFVFLNIFQIFDWWVSVIGYVLVIGIINAYNFMDGINGITGVYSLIVLCGLQYLNLQIFNFIHPDMIWLPILASLVFLFFNFRKKAKCFAGDVGSVTIAFWIIFLLLKLMLMTGDYSYILFLSVYGVDSVLTILHRLKLKHNIFDAHRLHFYQILANEQRWPQLLISSIYGIIQLVIIAIIIFLPVNFAIKFCLTTVPLVIAYILIKPRMMVITRY</sequence>
<feature type="transmembrane region" description="Helical" evidence="8">
    <location>
        <begin position="189"/>
        <end position="210"/>
    </location>
</feature>
<proteinExistence type="predicted"/>
<feature type="binding site" evidence="7">
    <location>
        <position position="192"/>
    </location>
    <ligand>
        <name>Mg(2+)</name>
        <dbReference type="ChEBI" id="CHEBI:18420"/>
    </ligand>
</feature>
<evidence type="ECO:0000256" key="3">
    <source>
        <dbReference type="ARBA" id="ARBA00022679"/>
    </source>
</evidence>
<evidence type="ECO:0000256" key="1">
    <source>
        <dbReference type="ARBA" id="ARBA00004651"/>
    </source>
</evidence>
<evidence type="ECO:0000256" key="6">
    <source>
        <dbReference type="ARBA" id="ARBA00023136"/>
    </source>
</evidence>
<dbReference type="GO" id="GO:0044038">
    <property type="term" value="P:cell wall macromolecule biosynthetic process"/>
    <property type="evidence" value="ECO:0007669"/>
    <property type="project" value="TreeGrafter"/>
</dbReference>
<accession>A0A7W8ZMI3</accession>
<dbReference type="GO" id="GO:0016780">
    <property type="term" value="F:phosphotransferase activity, for other substituted phosphate groups"/>
    <property type="evidence" value="ECO:0007669"/>
    <property type="project" value="InterPro"/>
</dbReference>
<protein>
    <submittedName>
        <fullName evidence="9">UDP-N-acetylmuramyl pentapeptide phosphotransferase/UDP-N-acetylglucosamine-1-phosphate transferase</fullName>
    </submittedName>
</protein>
<keyword evidence="7" id="KW-0479">Metal-binding</keyword>
<dbReference type="Pfam" id="PF00953">
    <property type="entry name" value="Glycos_transf_4"/>
    <property type="match status" value="1"/>
</dbReference>
<feature type="transmembrane region" description="Helical" evidence="8">
    <location>
        <begin position="6"/>
        <end position="28"/>
    </location>
</feature>
<dbReference type="GO" id="GO:0071555">
    <property type="term" value="P:cell wall organization"/>
    <property type="evidence" value="ECO:0007669"/>
    <property type="project" value="TreeGrafter"/>
</dbReference>
<keyword evidence="6 8" id="KW-0472">Membrane</keyword>
<evidence type="ECO:0000256" key="2">
    <source>
        <dbReference type="ARBA" id="ARBA00022475"/>
    </source>
</evidence>
<feature type="transmembrane region" description="Helical" evidence="8">
    <location>
        <begin position="40"/>
        <end position="57"/>
    </location>
</feature>
<dbReference type="GO" id="GO:0005886">
    <property type="term" value="C:plasma membrane"/>
    <property type="evidence" value="ECO:0007669"/>
    <property type="project" value="UniProtKB-SubCell"/>
</dbReference>
<dbReference type="AlphaFoldDB" id="A0A7W8ZMI3"/>
<evidence type="ECO:0000256" key="5">
    <source>
        <dbReference type="ARBA" id="ARBA00022989"/>
    </source>
</evidence>
<reference evidence="9 10" key="1">
    <citation type="submission" date="2020-08" db="EMBL/GenBank/DDBJ databases">
        <title>Genomic Encyclopedia of Type Strains, Phase IV (KMG-V): Genome sequencing to study the core and pangenomes of soil and plant-associated prokaryotes.</title>
        <authorList>
            <person name="Whitman W."/>
        </authorList>
    </citation>
    <scope>NUCLEOTIDE SEQUENCE [LARGE SCALE GENOMIC DNA]</scope>
    <source>
        <strain evidence="9 10">S3M1</strain>
    </source>
</reference>
<dbReference type="PANTHER" id="PTHR22926">
    <property type="entry name" value="PHOSPHO-N-ACETYLMURAMOYL-PENTAPEPTIDE-TRANSFERASE"/>
    <property type="match status" value="1"/>
</dbReference>
<feature type="transmembrane region" description="Helical" evidence="8">
    <location>
        <begin position="216"/>
        <end position="234"/>
    </location>
</feature>
<feature type="transmembrane region" description="Helical" evidence="8">
    <location>
        <begin position="117"/>
        <end position="133"/>
    </location>
</feature>
<dbReference type="RefSeq" id="WP_260171756.1">
    <property type="nucleotide sequence ID" value="NZ_JACHCE010000003.1"/>
</dbReference>
<dbReference type="GO" id="GO:0009103">
    <property type="term" value="P:lipopolysaccharide biosynthetic process"/>
    <property type="evidence" value="ECO:0007669"/>
    <property type="project" value="TreeGrafter"/>
</dbReference>
<dbReference type="CDD" id="cd06854">
    <property type="entry name" value="GT_WbpL_WbcO_like"/>
    <property type="match status" value="1"/>
</dbReference>
<gene>
    <name evidence="9" type="ORF">HDE68_002486</name>
</gene>
<dbReference type="Proteomes" id="UP000537204">
    <property type="component" value="Unassembled WGS sequence"/>
</dbReference>
<comment type="cofactor">
    <cofactor evidence="7">
        <name>Mg(2+)</name>
        <dbReference type="ChEBI" id="CHEBI:18420"/>
    </cofactor>
</comment>
<feature type="transmembrane region" description="Helical" evidence="8">
    <location>
        <begin position="63"/>
        <end position="79"/>
    </location>
</feature>
<evidence type="ECO:0000256" key="4">
    <source>
        <dbReference type="ARBA" id="ARBA00022692"/>
    </source>
</evidence>
<keyword evidence="7" id="KW-0460">Magnesium</keyword>
<feature type="binding site" evidence="7">
    <location>
        <position position="131"/>
    </location>
    <ligand>
        <name>Mg(2+)</name>
        <dbReference type="ChEBI" id="CHEBI:18420"/>
    </ligand>
</feature>
<comment type="subcellular location">
    <subcellularLocation>
        <location evidence="1">Cell membrane</location>
        <topology evidence="1">Multi-pass membrane protein</topology>
    </subcellularLocation>
</comment>
<feature type="transmembrane region" description="Helical" evidence="8">
    <location>
        <begin position="91"/>
        <end position="111"/>
    </location>
</feature>
<feature type="transmembrane region" description="Helical" evidence="8">
    <location>
        <begin position="288"/>
        <end position="306"/>
    </location>
</feature>
<evidence type="ECO:0000313" key="9">
    <source>
        <dbReference type="EMBL" id="MBB5636585.1"/>
    </source>
</evidence>
<keyword evidence="3 9" id="KW-0808">Transferase</keyword>
<dbReference type="PANTHER" id="PTHR22926:SF3">
    <property type="entry name" value="UNDECAPRENYL-PHOSPHATE ALPHA-N-ACETYLGLUCOSAMINYL 1-PHOSPHATE TRANSFERASE"/>
    <property type="match status" value="1"/>
</dbReference>
<evidence type="ECO:0000256" key="8">
    <source>
        <dbReference type="SAM" id="Phobius"/>
    </source>
</evidence>
<keyword evidence="4 8" id="KW-0812">Transmembrane</keyword>
<dbReference type="InterPro" id="IPR000715">
    <property type="entry name" value="Glycosyl_transferase_4"/>
</dbReference>
<evidence type="ECO:0000256" key="7">
    <source>
        <dbReference type="PIRSR" id="PIRSR600715-1"/>
    </source>
</evidence>
<keyword evidence="5 8" id="KW-1133">Transmembrane helix</keyword>
<feature type="transmembrane region" description="Helical" evidence="8">
    <location>
        <begin position="140"/>
        <end position="160"/>
    </location>
</feature>
<comment type="caution">
    <text evidence="9">The sequence shown here is derived from an EMBL/GenBank/DDBJ whole genome shotgun (WGS) entry which is preliminary data.</text>
</comment>
<dbReference type="GO" id="GO:0046872">
    <property type="term" value="F:metal ion binding"/>
    <property type="evidence" value="ECO:0007669"/>
    <property type="project" value="UniProtKB-KW"/>
</dbReference>
<feature type="transmembrane region" description="Helical" evidence="8">
    <location>
        <begin position="264"/>
        <end position="282"/>
    </location>
</feature>
<evidence type="ECO:0000313" key="10">
    <source>
        <dbReference type="Proteomes" id="UP000537204"/>
    </source>
</evidence>
<name>A0A7W8ZMI3_9SPHI</name>